<dbReference type="SUPFAM" id="SSF50249">
    <property type="entry name" value="Nucleic acid-binding proteins"/>
    <property type="match status" value="4"/>
</dbReference>
<dbReference type="InterPro" id="IPR050180">
    <property type="entry name" value="RNR_Ribonuclease"/>
</dbReference>
<dbReference type="NCBIfam" id="TIGR02063">
    <property type="entry name" value="RNase_R"/>
    <property type="match status" value="1"/>
</dbReference>
<sequence>MELDNVEREFKKEKELERGIFEALERFNKPLRAREIAKYLKIPPEEREALRAKLKELAKGGKLVKLRGSKFALPEKLGLVVGKLCVYREGYGFVDPLEGGKGVFVPGRSMAGAMNGDIVAVEIVKEGREGRREGKIVSVIERAVKKVVGRVEKSKGHCFVVPEDKRIRYDIILTHADCKKVEDGDYVVVEIVSYPSETRGPVGKVIENLGKSGPKFDIELIIRKYDLPTEFPPEVLEEAEKIPDEVRPEDIEGRVDLRDQLCFTIDGENARDFDDAVAIEELPNGHYKLYVHIADVSYYVKPGSALDKEAYRRGTSVYFPDRCIPMLPERLSNGICSLNPNVDRLTFTCEMEINKKGIVVDYKIYESVIHSKARLTYTIAQKIIDGDEEAVEKFPHVVDSLKKMYQLAQILYKKRYKRGSLDFDLPEPVVVLNAEGEPIDIYKAERLWSHRIIEEFMIAANETVAEFMFWTDYPSVYRVHESPDRDKLQEFLNFVRSLGLRVPSVKNDIQPKILQRILEQVEGRPEEKLVNYLMLRTMARAKYSPDNIGHFGLASTYYTHFTSPIRRYADLTLHRLVKMAQKGLFKPDSIPAWEEKLEVICKHITERSVLADEAERDVIELKKLQFASNHVGEVFEAVITGVSEQGLYVETIEQVIPGFVHVSSLKNDYYICVPKQYCLVGEKTGTVFRIGDRVLVKLLSVDIENRKAEFEIVRKLK</sequence>
<dbReference type="Pfam" id="PF17876">
    <property type="entry name" value="CSD2"/>
    <property type="match status" value="1"/>
</dbReference>
<evidence type="ECO:0000256" key="6">
    <source>
        <dbReference type="ARBA" id="ARBA00022839"/>
    </source>
</evidence>
<comment type="function">
    <text evidence="8">3'-5' exoribonuclease that releases 5'-nucleoside monophosphates and is involved in maturation of structured RNAs.</text>
</comment>
<dbReference type="Gene3D" id="2.40.50.140">
    <property type="entry name" value="Nucleic acid-binding proteins"/>
    <property type="match status" value="2"/>
</dbReference>
<feature type="domain" description="S1 motif" evidence="9">
    <location>
        <begin position="632"/>
        <end position="715"/>
    </location>
</feature>
<dbReference type="NCBIfam" id="TIGR00358">
    <property type="entry name" value="3_prime_RNase"/>
    <property type="match status" value="1"/>
</dbReference>
<dbReference type="GO" id="GO:0005829">
    <property type="term" value="C:cytosol"/>
    <property type="evidence" value="ECO:0007669"/>
    <property type="project" value="TreeGrafter"/>
</dbReference>
<dbReference type="EC" id="3.1.13.1" evidence="8"/>
<comment type="subcellular location">
    <subcellularLocation>
        <location evidence="2 8">Cytoplasm</location>
    </subcellularLocation>
</comment>
<keyword evidence="4 8" id="KW-0540">Nuclease</keyword>
<dbReference type="Pfam" id="PF00773">
    <property type="entry name" value="RNB"/>
    <property type="match status" value="1"/>
</dbReference>
<keyword evidence="6 8" id="KW-0269">Exonuclease</keyword>
<dbReference type="GO" id="GO:0006402">
    <property type="term" value="P:mRNA catabolic process"/>
    <property type="evidence" value="ECO:0007669"/>
    <property type="project" value="TreeGrafter"/>
</dbReference>
<evidence type="ECO:0000256" key="7">
    <source>
        <dbReference type="ARBA" id="ARBA00022884"/>
    </source>
</evidence>
<dbReference type="RefSeq" id="WP_121169751.1">
    <property type="nucleotide sequence ID" value="NZ_RBIE01000001.1"/>
</dbReference>
<name>A0A420W8A2_9BACT</name>
<keyword evidence="7 8" id="KW-0694">RNA-binding</keyword>
<dbReference type="HAMAP" id="MF_01895">
    <property type="entry name" value="RNase_R"/>
    <property type="match status" value="1"/>
</dbReference>
<dbReference type="GO" id="GO:0003723">
    <property type="term" value="F:RNA binding"/>
    <property type="evidence" value="ECO:0007669"/>
    <property type="project" value="UniProtKB-UniRule"/>
</dbReference>
<reference evidence="10 11" key="1">
    <citation type="submission" date="2018-10" db="EMBL/GenBank/DDBJ databases">
        <title>Genomic Encyclopedia of Type Strains, Phase IV (KMG-IV): sequencing the most valuable type-strain genomes for metagenomic binning, comparative biology and taxonomic classification.</title>
        <authorList>
            <person name="Goeker M."/>
        </authorList>
    </citation>
    <scope>NUCLEOTIDE SEQUENCE [LARGE SCALE GENOMIC DNA]</scope>
    <source>
        <strain evidence="10 11">DSM 15521</strain>
    </source>
</reference>
<dbReference type="Pfam" id="PF00575">
    <property type="entry name" value="S1"/>
    <property type="match status" value="1"/>
</dbReference>
<dbReference type="InterPro" id="IPR012340">
    <property type="entry name" value="NA-bd_OB-fold"/>
</dbReference>
<evidence type="ECO:0000313" key="10">
    <source>
        <dbReference type="EMBL" id="RKQ63505.1"/>
    </source>
</evidence>
<dbReference type="EMBL" id="RBIE01000001">
    <property type="protein sequence ID" value="RKQ63505.1"/>
    <property type="molecule type" value="Genomic_DNA"/>
</dbReference>
<evidence type="ECO:0000259" key="9">
    <source>
        <dbReference type="PROSITE" id="PS50126"/>
    </source>
</evidence>
<proteinExistence type="inferred from homology"/>
<dbReference type="PANTHER" id="PTHR23355">
    <property type="entry name" value="RIBONUCLEASE"/>
    <property type="match status" value="1"/>
</dbReference>
<evidence type="ECO:0000256" key="1">
    <source>
        <dbReference type="ARBA" id="ARBA00001849"/>
    </source>
</evidence>
<dbReference type="InterPro" id="IPR001900">
    <property type="entry name" value="RNase_II/R"/>
</dbReference>
<dbReference type="InterPro" id="IPR013223">
    <property type="entry name" value="RNase_B_OB_dom"/>
</dbReference>
<keyword evidence="11" id="KW-1185">Reference proteome</keyword>
<evidence type="ECO:0000256" key="4">
    <source>
        <dbReference type="ARBA" id="ARBA00022722"/>
    </source>
</evidence>
<dbReference type="SMART" id="SM00357">
    <property type="entry name" value="CSP"/>
    <property type="match status" value="2"/>
</dbReference>
<organism evidence="10 11">
    <name type="scientific">Thermovibrio guaymasensis</name>
    <dbReference type="NCBI Taxonomy" id="240167"/>
    <lineage>
        <taxon>Bacteria</taxon>
        <taxon>Pseudomonadati</taxon>
        <taxon>Aquificota</taxon>
        <taxon>Aquificia</taxon>
        <taxon>Desulfurobacteriales</taxon>
        <taxon>Desulfurobacteriaceae</taxon>
        <taxon>Thermovibrio</taxon>
    </lineage>
</organism>
<dbReference type="AlphaFoldDB" id="A0A420W8A2"/>
<dbReference type="Pfam" id="PF08206">
    <property type="entry name" value="OB_RNB"/>
    <property type="match status" value="1"/>
</dbReference>
<dbReference type="OrthoDB" id="9764149at2"/>
<dbReference type="SMART" id="SM00955">
    <property type="entry name" value="RNB"/>
    <property type="match status" value="1"/>
</dbReference>
<evidence type="ECO:0000256" key="2">
    <source>
        <dbReference type="ARBA" id="ARBA00004496"/>
    </source>
</evidence>
<dbReference type="InterPro" id="IPR022966">
    <property type="entry name" value="RNase_II/R_CS"/>
</dbReference>
<dbReference type="PANTHER" id="PTHR23355:SF9">
    <property type="entry name" value="DIS3-LIKE EXONUCLEASE 2"/>
    <property type="match status" value="1"/>
</dbReference>
<keyword evidence="3 8" id="KW-0963">Cytoplasm</keyword>
<evidence type="ECO:0000256" key="8">
    <source>
        <dbReference type="HAMAP-Rule" id="MF_01895"/>
    </source>
</evidence>
<comment type="similarity">
    <text evidence="8">Belongs to the RNR ribonuclease family. RNase R subfamily.</text>
</comment>
<dbReference type="InterPro" id="IPR003029">
    <property type="entry name" value="S1_domain"/>
</dbReference>
<dbReference type="SMART" id="SM00316">
    <property type="entry name" value="S1"/>
    <property type="match status" value="1"/>
</dbReference>
<dbReference type="InterPro" id="IPR011129">
    <property type="entry name" value="CSD"/>
</dbReference>
<evidence type="ECO:0000256" key="5">
    <source>
        <dbReference type="ARBA" id="ARBA00022801"/>
    </source>
</evidence>
<dbReference type="InterPro" id="IPR011805">
    <property type="entry name" value="RNase_R"/>
</dbReference>
<dbReference type="Proteomes" id="UP000280881">
    <property type="component" value="Unassembled WGS sequence"/>
</dbReference>
<evidence type="ECO:0000256" key="3">
    <source>
        <dbReference type="ARBA" id="ARBA00022490"/>
    </source>
</evidence>
<dbReference type="PROSITE" id="PS01175">
    <property type="entry name" value="RIBONUCLEASE_II"/>
    <property type="match status" value="1"/>
</dbReference>
<dbReference type="CDD" id="cd04471">
    <property type="entry name" value="S1_RNase_R"/>
    <property type="match status" value="1"/>
</dbReference>
<dbReference type="PROSITE" id="PS50126">
    <property type="entry name" value="S1"/>
    <property type="match status" value="1"/>
</dbReference>
<comment type="catalytic activity">
    <reaction evidence="1 8">
        <text>Exonucleolytic cleavage in the 3'- to 5'-direction to yield nucleoside 5'-phosphates.</text>
        <dbReference type="EC" id="3.1.13.1"/>
    </reaction>
</comment>
<protein>
    <recommendedName>
        <fullName evidence="8">Ribonuclease R</fullName>
        <shortName evidence="8">RNase R</shortName>
        <ecNumber evidence="8">3.1.13.1</ecNumber>
    </recommendedName>
</protein>
<accession>A0A420W8A2</accession>
<gene>
    <name evidence="8" type="primary">rnr</name>
    <name evidence="10" type="ORF">C7457_0379</name>
</gene>
<dbReference type="InterPro" id="IPR004476">
    <property type="entry name" value="RNase_II/RNase_R"/>
</dbReference>
<evidence type="ECO:0000313" key="11">
    <source>
        <dbReference type="Proteomes" id="UP000280881"/>
    </source>
</evidence>
<comment type="caution">
    <text evidence="10">The sequence shown here is derived from an EMBL/GenBank/DDBJ whole genome shotgun (WGS) entry which is preliminary data.</text>
</comment>
<dbReference type="InterPro" id="IPR040476">
    <property type="entry name" value="CSD2"/>
</dbReference>
<dbReference type="GO" id="GO:0008859">
    <property type="term" value="F:exoribonuclease II activity"/>
    <property type="evidence" value="ECO:0007669"/>
    <property type="project" value="UniProtKB-UniRule"/>
</dbReference>
<keyword evidence="5 8" id="KW-0378">Hydrolase</keyword>